<name>A0A7Y7IIG6_9MICC</name>
<dbReference type="RefSeq" id="WP_176635827.1">
    <property type="nucleotide sequence ID" value="NZ_JAAMFM010000024.1"/>
</dbReference>
<reference evidence="1 2" key="1">
    <citation type="submission" date="2020-02" db="EMBL/GenBank/DDBJ databases">
        <title>Genome sequence of strain AETb3-4.</title>
        <authorList>
            <person name="Gao J."/>
            <person name="Zhang X."/>
        </authorList>
    </citation>
    <scope>NUCLEOTIDE SEQUENCE [LARGE SCALE GENOMIC DNA]</scope>
    <source>
        <strain evidence="1 2">AETb3-4</strain>
    </source>
</reference>
<dbReference type="EMBL" id="JAAMFM010000024">
    <property type="protein sequence ID" value="NVM96108.1"/>
    <property type="molecule type" value="Genomic_DNA"/>
</dbReference>
<evidence type="ECO:0000313" key="2">
    <source>
        <dbReference type="Proteomes" id="UP000543556"/>
    </source>
</evidence>
<gene>
    <name evidence="1" type="ORF">G6034_14590</name>
</gene>
<accession>A0A7Y7IIG6</accession>
<protein>
    <submittedName>
        <fullName evidence="1">Uncharacterized protein</fullName>
    </submittedName>
</protein>
<comment type="caution">
    <text evidence="1">The sequence shown here is derived from an EMBL/GenBank/DDBJ whole genome shotgun (WGS) entry which is preliminary data.</text>
</comment>
<sequence length="107" mass="12445">MAVDTDGFEREVSSTQISCEVIARTREPDYALHLDEEREQNLLMEDGVEIFVHRSHDQVLNRYSYLTGDPLIGEFWFQDADDPDRAWKVTAEMADREDVNLLPDAQR</sequence>
<dbReference type="AlphaFoldDB" id="A0A7Y7IIG6"/>
<proteinExistence type="predicted"/>
<dbReference type="Proteomes" id="UP000543556">
    <property type="component" value="Unassembled WGS sequence"/>
</dbReference>
<evidence type="ECO:0000313" key="1">
    <source>
        <dbReference type="EMBL" id="NVM96108.1"/>
    </source>
</evidence>
<organism evidence="1 2">
    <name type="scientific">Arthrobacter wenxiniae</name>
    <dbReference type="NCBI Taxonomy" id="2713570"/>
    <lineage>
        <taxon>Bacteria</taxon>
        <taxon>Bacillati</taxon>
        <taxon>Actinomycetota</taxon>
        <taxon>Actinomycetes</taxon>
        <taxon>Micrococcales</taxon>
        <taxon>Micrococcaceae</taxon>
        <taxon>Arthrobacter</taxon>
    </lineage>
</organism>
<keyword evidence="2" id="KW-1185">Reference proteome</keyword>